<keyword evidence="3" id="KW-1185">Reference proteome</keyword>
<protein>
    <submittedName>
        <fullName evidence="2">Uncharacterized protein</fullName>
    </submittedName>
</protein>
<name>A0ABS6XV50_9FLAO</name>
<keyword evidence="1" id="KW-1133">Transmembrane helix</keyword>
<evidence type="ECO:0000313" key="3">
    <source>
        <dbReference type="Proteomes" id="UP000812031"/>
    </source>
</evidence>
<proteinExistence type="predicted"/>
<keyword evidence="1" id="KW-0472">Membrane</keyword>
<keyword evidence="1" id="KW-0812">Transmembrane</keyword>
<evidence type="ECO:0000313" key="2">
    <source>
        <dbReference type="EMBL" id="MBW4360560.1"/>
    </source>
</evidence>
<evidence type="ECO:0000256" key="1">
    <source>
        <dbReference type="SAM" id="Phobius"/>
    </source>
</evidence>
<sequence>MLSKIKYLISEYRFFLFSITLLFILLIYNHNKTLTLEKELVRVNNELRVKQVIFERRQKEYYEKVEQQQAKLERMIKEIKSRK</sequence>
<accession>A0ABS6XV50</accession>
<dbReference type="EMBL" id="JAHWYN010000006">
    <property type="protein sequence ID" value="MBW4360560.1"/>
    <property type="molecule type" value="Genomic_DNA"/>
</dbReference>
<feature type="transmembrane region" description="Helical" evidence="1">
    <location>
        <begin position="12"/>
        <end position="28"/>
    </location>
</feature>
<comment type="caution">
    <text evidence="2">The sequence shown here is derived from an EMBL/GenBank/DDBJ whole genome shotgun (WGS) entry which is preliminary data.</text>
</comment>
<reference evidence="2 3" key="1">
    <citation type="submission" date="2021-07" db="EMBL/GenBank/DDBJ databases">
        <title>Flavobacterium sp. nov. isolated from sediment on the Taihu Lake.</title>
        <authorList>
            <person name="Qu J.-H."/>
        </authorList>
    </citation>
    <scope>NUCLEOTIDE SEQUENCE [LARGE SCALE GENOMIC DNA]</scope>
    <source>
        <strain evidence="2 3">NAS39</strain>
    </source>
</reference>
<organism evidence="2 3">
    <name type="scientific">Flavobacterium taihuense</name>
    <dbReference type="NCBI Taxonomy" id="2857508"/>
    <lineage>
        <taxon>Bacteria</taxon>
        <taxon>Pseudomonadati</taxon>
        <taxon>Bacteroidota</taxon>
        <taxon>Flavobacteriia</taxon>
        <taxon>Flavobacteriales</taxon>
        <taxon>Flavobacteriaceae</taxon>
        <taxon>Flavobacterium</taxon>
    </lineage>
</organism>
<dbReference type="Proteomes" id="UP000812031">
    <property type="component" value="Unassembled WGS sequence"/>
</dbReference>
<gene>
    <name evidence="2" type="ORF">KZH69_08685</name>
</gene>
<dbReference type="RefSeq" id="WP_219317046.1">
    <property type="nucleotide sequence ID" value="NZ_JAHWYN010000006.1"/>
</dbReference>